<dbReference type="InterPro" id="IPR012340">
    <property type="entry name" value="NA-bd_OB-fold"/>
</dbReference>
<evidence type="ECO:0000313" key="3">
    <source>
        <dbReference type="EMBL" id="KAJ9161363.1"/>
    </source>
</evidence>
<evidence type="ECO:0000256" key="1">
    <source>
        <dbReference type="SAM" id="MobiDB-lite"/>
    </source>
</evidence>
<name>A0AA38SIT7_9PEZI</name>
<proteinExistence type="predicted"/>
<dbReference type="InterPro" id="IPR057912">
    <property type="entry name" value="OB_CYT4_C"/>
</dbReference>
<sequence>MLQTKSSAYKCWRCLLKTELSGSAINVSQVARLWGSRKGFATVHHSYERATERGGPSSGPVSGSEGTKPVIPIRERLRQWEKENPAPAQSLMKDEGGVGARKNSLTRAQNFETIEAEFDMDAADNYQPLFEGDDLVDLRSSASDVQPGDMVELTADTLRIQLLAVCLGTFNGYQHFYTNNGKWFTSLGISSLFVVKHFVDKQTVQKVVESLPSTSGTPELLNVLQELDAGPSREAGAELIRRMDAFQNQARLVYQSSAAKLDNAHQSLSGTERLMSLSEIADSLLHRGLKVKGKFSSAALYAVHMALMQNGAGFRPASKVSHIKSYLFTVSSDSDMAILQKVDYHVRSFLRWNTGLRRDRTDQDFERSSFGQFILKARKAIDDSRTGREWSPHGMLKPSRAPSSPILPGWTTDDREIIDFLHMWSATQKFSAVSRYHSVAAAVLRALERYQDVEYLDESVGWTFLQEIGWVKPWEIQSRYRLRLPGLDLERGGGVKGAVTRGEQLRPDLFAGRRREFDLKCFCVDAESATDIDDGVSLEATETPGEYWVHVHVADPASRVRPDSAWAAQAAAQTQTTYLWGHFSRMFGDDSIKDNFSLANDKPCLTFSAKLNDDGELLKYEITPAFLRNVTYVSPSVVAETCGDEPWSPPPPPETFCVGRATNSDPAPSRPMATAQDLSPEDVSNLRVLSRLASKLHSRRLAKGAVPYYFPRPEVEVSFDGVEVINTPDGFMRCNGDPSIRVLYGRNTGSMLVASIMQLAGEVAARWCISRGIPIPFRVQPRAAENDCALREFAIRCFPKLRSGEPLTSEEWRTFMFLSGGTDISSQPAPNFAMGIDFYTKATSPLRRYSDLLVHWQVEAALLEEERLGQRLEGNKDDSFLPFPRAVLEEEVFPLLRVRERHAKLLDQTHGNREWILQALLRAWKFGENADLPQTFKFTVSMVISKRLAKGTINWFDMDALLDPSGMSGVEEDGKHIALADVKVGDVYEVELSDVNVHSKRVVVKALRRVEKARC</sequence>
<dbReference type="GO" id="GO:0000932">
    <property type="term" value="C:P-body"/>
    <property type="evidence" value="ECO:0007669"/>
    <property type="project" value="TreeGrafter"/>
</dbReference>
<dbReference type="Pfam" id="PF23214">
    <property type="entry name" value="SH3_CYT4"/>
    <property type="match status" value="1"/>
</dbReference>
<dbReference type="GO" id="GO:0003723">
    <property type="term" value="F:RNA binding"/>
    <property type="evidence" value="ECO:0007669"/>
    <property type="project" value="InterPro"/>
</dbReference>
<feature type="compositionally biased region" description="Low complexity" evidence="1">
    <location>
        <begin position="54"/>
        <end position="64"/>
    </location>
</feature>
<dbReference type="Pfam" id="PF00773">
    <property type="entry name" value="RNB"/>
    <property type="match status" value="1"/>
</dbReference>
<dbReference type="PANTHER" id="PTHR23355:SF65">
    <property type="entry name" value="EXORIBONUCLEASE CYT-4, PUTATIVE (AFU_ORTHOLOGUE AFUA_7G01550)-RELATED"/>
    <property type="match status" value="1"/>
</dbReference>
<dbReference type="Pfam" id="PF23216">
    <property type="entry name" value="WHD_CYT4"/>
    <property type="match status" value="1"/>
</dbReference>
<dbReference type="InterPro" id="IPR056624">
    <property type="entry name" value="WH_CYT4"/>
</dbReference>
<dbReference type="PANTHER" id="PTHR23355">
    <property type="entry name" value="RIBONUCLEASE"/>
    <property type="match status" value="1"/>
</dbReference>
<keyword evidence="4" id="KW-1185">Reference proteome</keyword>
<dbReference type="SUPFAM" id="SSF50249">
    <property type="entry name" value="Nucleic acid-binding proteins"/>
    <property type="match status" value="1"/>
</dbReference>
<dbReference type="EMBL" id="JANBVN010000023">
    <property type="protein sequence ID" value="KAJ9161363.1"/>
    <property type="molecule type" value="Genomic_DNA"/>
</dbReference>
<dbReference type="Pfam" id="PF25522">
    <property type="entry name" value="OB_cyt-4"/>
    <property type="match status" value="1"/>
</dbReference>
<organism evidence="3 4">
    <name type="scientific">Coniochaeta hoffmannii</name>
    <dbReference type="NCBI Taxonomy" id="91930"/>
    <lineage>
        <taxon>Eukaryota</taxon>
        <taxon>Fungi</taxon>
        <taxon>Dikarya</taxon>
        <taxon>Ascomycota</taxon>
        <taxon>Pezizomycotina</taxon>
        <taxon>Sordariomycetes</taxon>
        <taxon>Sordariomycetidae</taxon>
        <taxon>Coniochaetales</taxon>
        <taxon>Coniochaetaceae</taxon>
        <taxon>Coniochaeta</taxon>
    </lineage>
</organism>
<dbReference type="InterPro" id="IPR056625">
    <property type="entry name" value="SH3_CYT4"/>
</dbReference>
<reference evidence="3" key="1">
    <citation type="submission" date="2022-07" db="EMBL/GenBank/DDBJ databases">
        <title>Fungi with potential for degradation of polypropylene.</title>
        <authorList>
            <person name="Gostincar C."/>
        </authorList>
    </citation>
    <scope>NUCLEOTIDE SEQUENCE</scope>
    <source>
        <strain evidence="3">EXF-13287</strain>
    </source>
</reference>
<dbReference type="SMART" id="SM00955">
    <property type="entry name" value="RNB"/>
    <property type="match status" value="1"/>
</dbReference>
<evidence type="ECO:0000313" key="4">
    <source>
        <dbReference type="Proteomes" id="UP001174691"/>
    </source>
</evidence>
<dbReference type="InterPro" id="IPR050180">
    <property type="entry name" value="RNR_Ribonuclease"/>
</dbReference>
<dbReference type="InterPro" id="IPR001900">
    <property type="entry name" value="RNase_II/R"/>
</dbReference>
<dbReference type="AlphaFoldDB" id="A0AA38SIT7"/>
<comment type="caution">
    <text evidence="3">The sequence shown here is derived from an EMBL/GenBank/DDBJ whole genome shotgun (WGS) entry which is preliminary data.</text>
</comment>
<feature type="domain" description="RNB" evidence="2">
    <location>
        <begin position="514"/>
        <end position="864"/>
    </location>
</feature>
<feature type="region of interest" description="Disordered" evidence="1">
    <location>
        <begin position="47"/>
        <end position="70"/>
    </location>
</feature>
<dbReference type="Proteomes" id="UP001174691">
    <property type="component" value="Unassembled WGS sequence"/>
</dbReference>
<protein>
    <submittedName>
        <fullName evidence="3">RNB-domain-containing protein</fullName>
    </submittedName>
</protein>
<evidence type="ECO:0000259" key="2">
    <source>
        <dbReference type="SMART" id="SM00955"/>
    </source>
</evidence>
<dbReference type="GO" id="GO:0006402">
    <property type="term" value="P:mRNA catabolic process"/>
    <property type="evidence" value="ECO:0007669"/>
    <property type="project" value="TreeGrafter"/>
</dbReference>
<gene>
    <name evidence="3" type="ORF">NKR19_g2280</name>
</gene>
<dbReference type="GO" id="GO:0000175">
    <property type="term" value="F:3'-5'-RNA exonuclease activity"/>
    <property type="evidence" value="ECO:0007669"/>
    <property type="project" value="TreeGrafter"/>
</dbReference>
<accession>A0AA38SIT7</accession>